<dbReference type="RefSeq" id="WP_271299280.1">
    <property type="nucleotide sequence ID" value="NZ_JBBBDM010000001.1"/>
</dbReference>
<evidence type="ECO:0000259" key="3">
    <source>
        <dbReference type="PROSITE" id="PS50110"/>
    </source>
</evidence>
<dbReference type="Gene3D" id="3.40.50.2300">
    <property type="match status" value="1"/>
</dbReference>
<dbReference type="EMBL" id="JBBBDM010000001">
    <property type="protein sequence ID" value="MEI5686067.1"/>
    <property type="molecule type" value="Genomic_DNA"/>
</dbReference>
<dbReference type="InterPro" id="IPR050595">
    <property type="entry name" value="Bact_response_regulator"/>
</dbReference>
<feature type="modified residue" description="4-aspartylphosphate" evidence="2">
    <location>
        <position position="89"/>
    </location>
</feature>
<dbReference type="Proteomes" id="UP001367771">
    <property type="component" value="Unassembled WGS sequence"/>
</dbReference>
<evidence type="ECO:0000256" key="2">
    <source>
        <dbReference type="PROSITE-ProRule" id="PRU00169"/>
    </source>
</evidence>
<feature type="domain" description="Response regulatory" evidence="3">
    <location>
        <begin position="39"/>
        <end position="152"/>
    </location>
</feature>
<dbReference type="InterPro" id="IPR001789">
    <property type="entry name" value="Sig_transdc_resp-reg_receiver"/>
</dbReference>
<protein>
    <submittedName>
        <fullName evidence="4">Response regulator</fullName>
    </submittedName>
</protein>
<reference evidence="4 5" key="1">
    <citation type="journal article" date="2013" name="Int. J. Syst. Evol. Microbiol.">
        <title>Sphingomonas kyungheensis sp. nov., a bacterium with ginsenoside-converting activity isolated from soil of a ginseng field.</title>
        <authorList>
            <person name="Son H.M."/>
            <person name="Yang J.E."/>
            <person name="Park Y."/>
            <person name="Han C.K."/>
            <person name="Kim S.G."/>
            <person name="Kook M."/>
            <person name="Yi T.H."/>
        </authorList>
    </citation>
    <scope>NUCLEOTIDE SEQUENCE [LARGE SCALE GENOMIC DNA]</scope>
    <source>
        <strain evidence="4 5">LMG 26582</strain>
    </source>
</reference>
<evidence type="ECO:0000313" key="4">
    <source>
        <dbReference type="EMBL" id="MEI5686067.1"/>
    </source>
</evidence>
<dbReference type="Pfam" id="PF00072">
    <property type="entry name" value="Response_reg"/>
    <property type="match status" value="1"/>
</dbReference>
<gene>
    <name evidence="4" type="ORF">V8201_03125</name>
</gene>
<dbReference type="PANTHER" id="PTHR44591:SF3">
    <property type="entry name" value="RESPONSE REGULATORY DOMAIN-CONTAINING PROTEIN"/>
    <property type="match status" value="1"/>
</dbReference>
<keyword evidence="1 2" id="KW-0597">Phosphoprotein</keyword>
<dbReference type="SUPFAM" id="SSF52172">
    <property type="entry name" value="CheY-like"/>
    <property type="match status" value="1"/>
</dbReference>
<sequence>MDGALIAGSDRRELGRSDPERIVRAACWPMMDSPHPSAVVLVVDDETLIRMYAVDVLEDVGFTVIEADGGEDALCTLDQHPEITVLFTDIHMPGPFDGLVLARKVHERRPDIQLIIASGRGRPNRSELPGDGVFFTKPYDGMAVARLIEATERLSCKTSTP</sequence>
<accession>A0ABU8GZ02</accession>
<dbReference type="PANTHER" id="PTHR44591">
    <property type="entry name" value="STRESS RESPONSE REGULATOR PROTEIN 1"/>
    <property type="match status" value="1"/>
</dbReference>
<comment type="caution">
    <text evidence="4">The sequence shown here is derived from an EMBL/GenBank/DDBJ whole genome shotgun (WGS) entry which is preliminary data.</text>
</comment>
<organism evidence="4 5">
    <name type="scientific">Sphingomonas kyungheensis</name>
    <dbReference type="NCBI Taxonomy" id="1069987"/>
    <lineage>
        <taxon>Bacteria</taxon>
        <taxon>Pseudomonadati</taxon>
        <taxon>Pseudomonadota</taxon>
        <taxon>Alphaproteobacteria</taxon>
        <taxon>Sphingomonadales</taxon>
        <taxon>Sphingomonadaceae</taxon>
        <taxon>Sphingomonas</taxon>
    </lineage>
</organism>
<evidence type="ECO:0000256" key="1">
    <source>
        <dbReference type="ARBA" id="ARBA00022553"/>
    </source>
</evidence>
<evidence type="ECO:0000313" key="5">
    <source>
        <dbReference type="Proteomes" id="UP001367771"/>
    </source>
</evidence>
<name>A0ABU8GZ02_9SPHN</name>
<dbReference type="PROSITE" id="PS50110">
    <property type="entry name" value="RESPONSE_REGULATORY"/>
    <property type="match status" value="1"/>
</dbReference>
<dbReference type="SMART" id="SM00448">
    <property type="entry name" value="REC"/>
    <property type="match status" value="1"/>
</dbReference>
<dbReference type="InterPro" id="IPR011006">
    <property type="entry name" value="CheY-like_superfamily"/>
</dbReference>
<keyword evidence="5" id="KW-1185">Reference proteome</keyword>
<proteinExistence type="predicted"/>